<dbReference type="Proteomes" id="UP000518300">
    <property type="component" value="Unassembled WGS sequence"/>
</dbReference>
<comment type="caution">
    <text evidence="2">The sequence shown here is derived from an EMBL/GenBank/DDBJ whole genome shotgun (WGS) entry which is preliminary data.</text>
</comment>
<evidence type="ECO:0000256" key="1">
    <source>
        <dbReference type="SAM" id="SignalP"/>
    </source>
</evidence>
<reference evidence="2 3" key="1">
    <citation type="submission" date="2020-04" db="EMBL/GenBank/DDBJ databases">
        <title>Draft genome of Pyxidicoccus fallax type strain.</title>
        <authorList>
            <person name="Whitworth D.E."/>
        </authorList>
    </citation>
    <scope>NUCLEOTIDE SEQUENCE [LARGE SCALE GENOMIC DNA]</scope>
    <source>
        <strain evidence="2 3">DSM 14698</strain>
    </source>
</reference>
<evidence type="ECO:0000313" key="3">
    <source>
        <dbReference type="Proteomes" id="UP000518300"/>
    </source>
</evidence>
<feature type="signal peptide" evidence="1">
    <location>
        <begin position="1"/>
        <end position="22"/>
    </location>
</feature>
<accession>A0A848LG33</accession>
<dbReference type="InterPro" id="IPR011754">
    <property type="entry name" value="Mxa_paralog_2268"/>
</dbReference>
<name>A0A848LG33_9BACT</name>
<gene>
    <name evidence="2" type="ORF">HG543_15435</name>
</gene>
<protein>
    <submittedName>
        <fullName evidence="2">DUF2381 family protein</fullName>
    </submittedName>
</protein>
<dbReference type="Pfam" id="PF09544">
    <property type="entry name" value="DUF2381"/>
    <property type="match status" value="1"/>
</dbReference>
<dbReference type="NCBIfam" id="TIGR02268">
    <property type="entry name" value="Myxococcus xanthus paralogous family TIGR02268"/>
    <property type="match status" value="1"/>
</dbReference>
<dbReference type="EMBL" id="JABBJJ010000061">
    <property type="protein sequence ID" value="NMO16233.1"/>
    <property type="molecule type" value="Genomic_DNA"/>
</dbReference>
<sequence>MSPLPGLVLALLSLVAWTEAAARPPEERTLRARRVVLSGATVDVRVAPGVPTTLNFDADLDPRSVALDDSVRVKLLSVAARAITLVPSTELDGPVTLRARFADAGLTLAPIFSLRADPAEVDAQVMLYRDTRTPELLLARMAELEARAAACEAELAARRDGASATGPAAMVLAGKLETGVRAKKGMCVTHAGTGALACEETWSYLAKEWVVVTIRLRNRSDQPAWKPGRLWLVGESNLERIEARAVSMAAEALEPGSTGTLAVEFPPPPQSPRQAWLLELQESDGARPSPIALITFDIADASAPKKDGP</sequence>
<keyword evidence="3" id="KW-1185">Reference proteome</keyword>
<proteinExistence type="predicted"/>
<dbReference type="AlphaFoldDB" id="A0A848LG33"/>
<evidence type="ECO:0000313" key="2">
    <source>
        <dbReference type="EMBL" id="NMO16233.1"/>
    </source>
</evidence>
<dbReference type="RefSeq" id="WP_169345524.1">
    <property type="nucleotide sequence ID" value="NZ_JABBJJ010000061.1"/>
</dbReference>
<feature type="chain" id="PRO_5033022434" evidence="1">
    <location>
        <begin position="23"/>
        <end position="309"/>
    </location>
</feature>
<organism evidence="2 3">
    <name type="scientific">Pyxidicoccus fallax</name>
    <dbReference type="NCBI Taxonomy" id="394095"/>
    <lineage>
        <taxon>Bacteria</taxon>
        <taxon>Pseudomonadati</taxon>
        <taxon>Myxococcota</taxon>
        <taxon>Myxococcia</taxon>
        <taxon>Myxococcales</taxon>
        <taxon>Cystobacterineae</taxon>
        <taxon>Myxococcaceae</taxon>
        <taxon>Pyxidicoccus</taxon>
    </lineage>
</organism>
<keyword evidence="1" id="KW-0732">Signal</keyword>